<proteinExistence type="predicted"/>
<gene>
    <name evidence="2" type="ORF">EQG61_04635</name>
</gene>
<accession>A0A4Q1KA77</accession>
<evidence type="ECO:0000313" key="3">
    <source>
        <dbReference type="Proteomes" id="UP000289857"/>
    </source>
</evidence>
<dbReference type="Gene3D" id="2.20.110.10">
    <property type="entry name" value="Histone H3 K4-specific methyltransferase SET7/9 N-terminal domain"/>
    <property type="match status" value="3"/>
</dbReference>
<sequence length="237" mass="27304">MKYLFLFLLVCSQVVAQEINTVDGQGKKHGLWKGTYADTGRPRYEGTFDHGKETGVFKFYDNTKDGKVIATREFNPKDNSCYTIVYNQNGNKVSEGKLVNRIEEGEWKFYHEDSPQIMTQEFYSKGKLNGIRKVYYKSGKLAEECGYKNGKRDGNYRKLTEEGLVLEESVYKNGEYDGPAIFRTADNKIASKGNFVKGKKEGIWEVLEKGKLVKKDMSKLKVRKFKKIPITHEEDRD</sequence>
<protein>
    <recommendedName>
        <fullName evidence="4">Antitoxin component YwqK of the YwqJK toxin-antitoxin module</fullName>
    </recommendedName>
</protein>
<dbReference type="Proteomes" id="UP000289857">
    <property type="component" value="Unassembled WGS sequence"/>
</dbReference>
<evidence type="ECO:0008006" key="4">
    <source>
        <dbReference type="Google" id="ProtNLM"/>
    </source>
</evidence>
<dbReference type="RefSeq" id="WP_129460743.1">
    <property type="nucleotide sequence ID" value="NZ_SBKN01000002.1"/>
</dbReference>
<evidence type="ECO:0000256" key="1">
    <source>
        <dbReference type="SAM" id="SignalP"/>
    </source>
</evidence>
<keyword evidence="3" id="KW-1185">Reference proteome</keyword>
<dbReference type="SUPFAM" id="SSF82185">
    <property type="entry name" value="Histone H3 K4-specific methyltransferase SET7/9 N-terminal domain"/>
    <property type="match status" value="2"/>
</dbReference>
<organism evidence="2 3">
    <name type="scientific">Flavobacterium stagni</name>
    <dbReference type="NCBI Taxonomy" id="2506421"/>
    <lineage>
        <taxon>Bacteria</taxon>
        <taxon>Pseudomonadati</taxon>
        <taxon>Bacteroidota</taxon>
        <taxon>Flavobacteriia</taxon>
        <taxon>Flavobacteriales</taxon>
        <taxon>Flavobacteriaceae</taxon>
        <taxon>Flavobacterium</taxon>
    </lineage>
</organism>
<evidence type="ECO:0000313" key="2">
    <source>
        <dbReference type="EMBL" id="RXR23260.1"/>
    </source>
</evidence>
<dbReference type="EMBL" id="SBKN01000002">
    <property type="protein sequence ID" value="RXR23260.1"/>
    <property type="molecule type" value="Genomic_DNA"/>
</dbReference>
<feature type="signal peptide" evidence="1">
    <location>
        <begin position="1"/>
        <end position="16"/>
    </location>
</feature>
<reference evidence="3" key="1">
    <citation type="submission" date="2019-01" db="EMBL/GenBank/DDBJ databases">
        <title>Cytophagaceae bacterium strain CAR-16.</title>
        <authorList>
            <person name="Chen W.-M."/>
        </authorList>
    </citation>
    <scope>NUCLEOTIDE SEQUENCE [LARGE SCALE GENOMIC DNA]</scope>
    <source>
        <strain evidence="3">WWJ-16</strain>
    </source>
</reference>
<name>A0A4Q1KA77_9FLAO</name>
<keyword evidence="1" id="KW-0732">Signal</keyword>
<dbReference type="AlphaFoldDB" id="A0A4Q1KA77"/>
<feature type="chain" id="PRO_5020429409" description="Antitoxin component YwqK of the YwqJK toxin-antitoxin module" evidence="1">
    <location>
        <begin position="17"/>
        <end position="237"/>
    </location>
</feature>
<comment type="caution">
    <text evidence="2">The sequence shown here is derived from an EMBL/GenBank/DDBJ whole genome shotgun (WGS) entry which is preliminary data.</text>
</comment>
<dbReference type="OrthoDB" id="9785122at2"/>